<dbReference type="VEuPathDB" id="VectorBase:RPRC010174"/>
<evidence type="ECO:0000313" key="2">
    <source>
        <dbReference type="Proteomes" id="UP000015103"/>
    </source>
</evidence>
<name>T1I1K4_RHOPR</name>
<organism evidence="1 2">
    <name type="scientific">Rhodnius prolixus</name>
    <name type="common">Triatomid bug</name>
    <dbReference type="NCBI Taxonomy" id="13249"/>
    <lineage>
        <taxon>Eukaryota</taxon>
        <taxon>Metazoa</taxon>
        <taxon>Ecdysozoa</taxon>
        <taxon>Arthropoda</taxon>
        <taxon>Hexapoda</taxon>
        <taxon>Insecta</taxon>
        <taxon>Pterygota</taxon>
        <taxon>Neoptera</taxon>
        <taxon>Paraneoptera</taxon>
        <taxon>Hemiptera</taxon>
        <taxon>Heteroptera</taxon>
        <taxon>Panheteroptera</taxon>
        <taxon>Cimicomorpha</taxon>
        <taxon>Reduviidae</taxon>
        <taxon>Triatominae</taxon>
        <taxon>Rhodnius</taxon>
    </lineage>
</organism>
<accession>T1I1K4</accession>
<sequence length="66" mass="7117">MAELVLVSVNMEGALALRILGFYILSHIASAASSIGTLIVGARGRLHPNAKVPKWALYEIIVDKEE</sequence>
<dbReference type="InParanoid" id="T1I1K4"/>
<dbReference type="HOGENOM" id="CLU_2834341_0_0_1"/>
<dbReference type="AlphaFoldDB" id="T1I1K4"/>
<proteinExistence type="predicted"/>
<keyword evidence="2" id="KW-1185">Reference proteome</keyword>
<dbReference type="EMBL" id="ACPB03005173">
    <property type="status" value="NOT_ANNOTATED_CDS"/>
    <property type="molecule type" value="Genomic_DNA"/>
</dbReference>
<dbReference type="Proteomes" id="UP000015103">
    <property type="component" value="Unassembled WGS sequence"/>
</dbReference>
<protein>
    <submittedName>
        <fullName evidence="1">Uncharacterized protein</fullName>
    </submittedName>
</protein>
<evidence type="ECO:0000313" key="1">
    <source>
        <dbReference type="EnsemblMetazoa" id="RPRC010174-PA"/>
    </source>
</evidence>
<dbReference type="EnsemblMetazoa" id="RPRC010174-RA">
    <property type="protein sequence ID" value="RPRC010174-PA"/>
    <property type="gene ID" value="RPRC010174"/>
</dbReference>
<reference evidence="1" key="1">
    <citation type="submission" date="2015-05" db="UniProtKB">
        <authorList>
            <consortium name="EnsemblMetazoa"/>
        </authorList>
    </citation>
    <scope>IDENTIFICATION</scope>
</reference>